<feature type="domain" description="NAD(P)-binding" evidence="1">
    <location>
        <begin position="8"/>
        <end position="199"/>
    </location>
</feature>
<evidence type="ECO:0000313" key="3">
    <source>
        <dbReference type="Proteomes" id="UP001323798"/>
    </source>
</evidence>
<protein>
    <submittedName>
        <fullName evidence="2">NAD(P)H-binding protein</fullName>
    </submittedName>
</protein>
<sequence length="205" mass="21159">MARIAVIGGSGYAGRQIVAEAVRRGHAVLSIARRVPSERVHGAMYIEGSLTDVPALLAQLVGVDVVVCAVPPRGDMAGLVRPNIAALVSTLPEGVRFGVIGGAVSSLVTAAGERIVDLPSVAGDYMPEALESIGILDDLQAAGGSLDWFHIHPSGGFEGWDPDEPTSSEAGWTITDASGQSSVSGVDLERVVVDQIENPRSVRGA</sequence>
<dbReference type="Gene3D" id="3.40.50.720">
    <property type="entry name" value="NAD(P)-binding Rossmann-like Domain"/>
    <property type="match status" value="1"/>
</dbReference>
<dbReference type="InterPro" id="IPR036291">
    <property type="entry name" value="NAD(P)-bd_dom_sf"/>
</dbReference>
<accession>A0ABZ0SHT7</accession>
<name>A0ABZ0SHT7_9MICO</name>
<dbReference type="EMBL" id="CP139368">
    <property type="protein sequence ID" value="WPR88841.1"/>
    <property type="molecule type" value="Genomic_DNA"/>
</dbReference>
<dbReference type="Proteomes" id="UP001323798">
    <property type="component" value="Chromosome"/>
</dbReference>
<dbReference type="RefSeq" id="WP_320941558.1">
    <property type="nucleotide sequence ID" value="NZ_BAABEU010000005.1"/>
</dbReference>
<reference evidence="2 3" key="1">
    <citation type="submission" date="2023-11" db="EMBL/GenBank/DDBJ databases">
        <title>Genome sequence of Microbacterium rhizosphaerae KACC 19337.</title>
        <authorList>
            <person name="Choi H."/>
            <person name="Kim S."/>
            <person name="Kim Y."/>
            <person name="Kwon S.-W."/>
            <person name="Heo J."/>
        </authorList>
    </citation>
    <scope>NUCLEOTIDE SEQUENCE [LARGE SCALE GENOMIC DNA]</scope>
    <source>
        <strain evidence="2 3">KACC 19337</strain>
    </source>
</reference>
<dbReference type="InterPro" id="IPR016040">
    <property type="entry name" value="NAD(P)-bd_dom"/>
</dbReference>
<dbReference type="Pfam" id="PF13460">
    <property type="entry name" value="NAD_binding_10"/>
    <property type="match status" value="1"/>
</dbReference>
<evidence type="ECO:0000259" key="1">
    <source>
        <dbReference type="Pfam" id="PF13460"/>
    </source>
</evidence>
<dbReference type="SUPFAM" id="SSF51735">
    <property type="entry name" value="NAD(P)-binding Rossmann-fold domains"/>
    <property type="match status" value="1"/>
</dbReference>
<keyword evidence="3" id="KW-1185">Reference proteome</keyword>
<organism evidence="2 3">
    <name type="scientific">Microbacterium rhizosphaerae</name>
    <dbReference type="NCBI Taxonomy" id="1678237"/>
    <lineage>
        <taxon>Bacteria</taxon>
        <taxon>Bacillati</taxon>
        <taxon>Actinomycetota</taxon>
        <taxon>Actinomycetes</taxon>
        <taxon>Micrococcales</taxon>
        <taxon>Microbacteriaceae</taxon>
        <taxon>Microbacterium</taxon>
    </lineage>
</organism>
<gene>
    <name evidence="2" type="ORF">SM116_13850</name>
</gene>
<evidence type="ECO:0000313" key="2">
    <source>
        <dbReference type="EMBL" id="WPR88841.1"/>
    </source>
</evidence>
<proteinExistence type="predicted"/>